<evidence type="ECO:0000313" key="1">
    <source>
        <dbReference type="EMBL" id="CEN41382.1"/>
    </source>
</evidence>
<accession>A0A0B7HTZ4</accession>
<gene>
    <name evidence="1" type="ORF">CCAN12_810024</name>
</gene>
<organism evidence="1 2">
    <name type="scientific">Capnocytophaga canimorsus</name>
    <dbReference type="NCBI Taxonomy" id="28188"/>
    <lineage>
        <taxon>Bacteria</taxon>
        <taxon>Pseudomonadati</taxon>
        <taxon>Bacteroidota</taxon>
        <taxon>Flavobacteriia</taxon>
        <taxon>Flavobacteriales</taxon>
        <taxon>Flavobacteriaceae</taxon>
        <taxon>Capnocytophaga</taxon>
    </lineage>
</organism>
<evidence type="ECO:0000313" key="2">
    <source>
        <dbReference type="Proteomes" id="UP000044026"/>
    </source>
</evidence>
<dbReference type="EMBL" id="CDOE01000080">
    <property type="protein sequence ID" value="CEN41382.1"/>
    <property type="molecule type" value="Genomic_DNA"/>
</dbReference>
<proteinExistence type="predicted"/>
<reference evidence="1 2" key="1">
    <citation type="submission" date="2015-01" db="EMBL/GenBank/DDBJ databases">
        <authorList>
            <person name="Xiang T."/>
            <person name="Song Y."/>
            <person name="Huang L."/>
            <person name="Wang B."/>
            <person name="Wu P."/>
        </authorList>
    </citation>
    <scope>NUCLEOTIDE SEQUENCE [LARGE SCALE GENOMIC DNA]</scope>
    <source>
        <strain evidence="1 2">Cc12</strain>
    </source>
</reference>
<protein>
    <submittedName>
        <fullName evidence="1">Uncharacterized protein</fullName>
    </submittedName>
</protein>
<dbReference type="Proteomes" id="UP000044026">
    <property type="component" value="Unassembled WGS sequence"/>
</dbReference>
<sequence>MAWFILKLLNDCFGLEVDYSKYHIPKNMGIYEEVLLHKNSSDVDLVQELISQMAQYHILQSEPKNQSDMMSLQFCKAHEYIYAYEILVWLQYRHINGLSNPKVFSHSLMNLPHNQLPNNYPNIRFDDDIFNKIMNIYNLE</sequence>
<dbReference type="AlphaFoldDB" id="A0A0B7HTZ4"/>
<name>A0A0B7HTZ4_9FLAO</name>